<dbReference type="SUPFAM" id="SSF53098">
    <property type="entry name" value="Ribonuclease H-like"/>
    <property type="match status" value="1"/>
</dbReference>
<reference evidence="4" key="1">
    <citation type="journal article" date="2010" name="Nat. Biotechnol.">
        <title>Draft genome sequence of the oilseed species Ricinus communis.</title>
        <authorList>
            <person name="Chan A.P."/>
            <person name="Crabtree J."/>
            <person name="Zhao Q."/>
            <person name="Lorenzi H."/>
            <person name="Orvis J."/>
            <person name="Puiu D."/>
            <person name="Melake-Berhan A."/>
            <person name="Jones K.M."/>
            <person name="Redman J."/>
            <person name="Chen G."/>
            <person name="Cahoon E.B."/>
            <person name="Gedil M."/>
            <person name="Stanke M."/>
            <person name="Haas B.J."/>
            <person name="Wortman J.R."/>
            <person name="Fraser-Liggett C.M."/>
            <person name="Ravel J."/>
            <person name="Rabinowicz P.D."/>
        </authorList>
    </citation>
    <scope>NUCLEOTIDE SEQUENCE [LARGE SCALE GENOMIC DNA]</scope>
    <source>
        <strain evidence="4">cv. Hale</strain>
    </source>
</reference>
<feature type="domain" description="DUF7963" evidence="2">
    <location>
        <begin position="17"/>
        <end position="99"/>
    </location>
</feature>
<accession>B9R9N8</accession>
<gene>
    <name evidence="3" type="ORF">RCOM_1499120</name>
</gene>
<feature type="compositionally biased region" description="Basic residues" evidence="1">
    <location>
        <begin position="123"/>
        <end position="132"/>
    </location>
</feature>
<evidence type="ECO:0000256" key="1">
    <source>
        <dbReference type="SAM" id="MobiDB-lite"/>
    </source>
</evidence>
<dbReference type="PANTHER" id="PTHR32166">
    <property type="entry name" value="OSJNBA0013A04.12 PROTEIN"/>
    <property type="match status" value="1"/>
</dbReference>
<dbReference type="InterPro" id="IPR058269">
    <property type="entry name" value="DUF7963"/>
</dbReference>
<organism evidence="3 4">
    <name type="scientific">Ricinus communis</name>
    <name type="common">Castor bean</name>
    <dbReference type="NCBI Taxonomy" id="3988"/>
    <lineage>
        <taxon>Eukaryota</taxon>
        <taxon>Viridiplantae</taxon>
        <taxon>Streptophyta</taxon>
        <taxon>Embryophyta</taxon>
        <taxon>Tracheophyta</taxon>
        <taxon>Spermatophyta</taxon>
        <taxon>Magnoliopsida</taxon>
        <taxon>eudicotyledons</taxon>
        <taxon>Gunneridae</taxon>
        <taxon>Pentapetalae</taxon>
        <taxon>rosids</taxon>
        <taxon>fabids</taxon>
        <taxon>Malpighiales</taxon>
        <taxon>Euphorbiaceae</taxon>
        <taxon>Acalyphoideae</taxon>
        <taxon>Acalypheae</taxon>
        <taxon>Ricinus</taxon>
    </lineage>
</organism>
<evidence type="ECO:0000259" key="2">
    <source>
        <dbReference type="Pfam" id="PF25908"/>
    </source>
</evidence>
<proteinExistence type="predicted"/>
<dbReference type="Pfam" id="PF25908">
    <property type="entry name" value="DUF7963"/>
    <property type="match status" value="1"/>
</dbReference>
<protein>
    <recommendedName>
        <fullName evidence="2">DUF7963 domain-containing protein</fullName>
    </recommendedName>
</protein>
<dbReference type="Proteomes" id="UP000008311">
    <property type="component" value="Unassembled WGS sequence"/>
</dbReference>
<feature type="region of interest" description="Disordered" evidence="1">
    <location>
        <begin position="116"/>
        <end position="136"/>
    </location>
</feature>
<dbReference type="STRING" id="3988.B9R9N8"/>
<name>B9R9N8_RICCO</name>
<sequence>MASTSSTPTDPSSSIPEDTAAKAVNKRYEGLITIRTKAVKGKGAWYWAHLEPILIRNTDTNIPKAVKLRCSLCDAVFSASNPSRTASEHLKRGTCPNFNSVLRPNSIVSSPLPISSLPSPTSHHNHHRKRSSHMATSTATPLNSLAIVESTRFCNELGYSNSGLLSQQQQHHQHLMLSGGKDDLDALAMLENSIKKLKSPKASPGPSLNKDQIDSALELLADWFYETCGSVSFSSLEHPKFRSFLHQVGLPPLSRKDLSGSRLENRFLEAKTEVETRTRDAMFFQVACNGWKTKNCCNGEENLVKFSINLPNRTSLYQKAVLTGGSVSSKYAEEIMWEAVMSLCGSSALQRCVGIIADKYKAKALRNLEIQYQWMVNLSCQVQGLLSLINDFCKELSIFKTATENCLKLANFVNNKSQVRSSFQKYRLQELEYNRLLRAPSSKCECRKDFLPVYLMLEDILSCARVLHMVVCDESYKAMSMEDSLAKEVSGMIQGEGFWNQLEAVYSLMKLIRGIAHEIEVERPLIGQCLPLWEDLKAKVKDWSARFNIVDGHVEKIVEKRFKKNYHPAWSAAFILDPLYLMRDTSGKYLPPFKCLTHEQEKDVDKLITRLVSREEAHVALMELMKWRTEGLDPLYAQAVQVKQRDPLTGKMKIANPQGSRLVWETCLSEYKTLGKVAVRLIFLQATSCGFKCNWSSMEWMCMHRHSRIGLERAQKMIFVAAHSKLERRDFLNEEEKDGELFRMAGCEDDMLNEVFTDTPSV</sequence>
<dbReference type="EMBL" id="EQ973773">
    <property type="protein sequence ID" value="EEF51515.1"/>
    <property type="molecule type" value="Genomic_DNA"/>
</dbReference>
<dbReference type="PANTHER" id="PTHR32166:SF115">
    <property type="entry name" value="DUF659 DOMAIN-CONTAINING PROTEIN"/>
    <property type="match status" value="1"/>
</dbReference>
<evidence type="ECO:0000313" key="4">
    <source>
        <dbReference type="Proteomes" id="UP000008311"/>
    </source>
</evidence>
<dbReference type="InParanoid" id="B9R9N8"/>
<evidence type="ECO:0000313" key="3">
    <source>
        <dbReference type="EMBL" id="EEF51515.1"/>
    </source>
</evidence>
<dbReference type="eggNOG" id="ENOG502QPU0">
    <property type="taxonomic scope" value="Eukaryota"/>
</dbReference>
<dbReference type="AlphaFoldDB" id="B9R9N8"/>
<dbReference type="InterPro" id="IPR012337">
    <property type="entry name" value="RNaseH-like_sf"/>
</dbReference>
<keyword evidence="4" id="KW-1185">Reference proteome</keyword>